<keyword evidence="4 9" id="KW-1133">Transmembrane helix</keyword>
<dbReference type="OrthoDB" id="5424147at2759"/>
<sequence length="251" mass="28357">MSDKLDSVYYMGAPESLSSSMPSMSPPKYVHHFDSYSLVKQLQEGGYSSDQATTLMKAVRAILAHNLDIAQEKLVSKSDVENESYLFSAACSELSAEINNNRRAQDEQIRQQRTHLQHEVDILTQTLNQELLTLNDNVRGLFNDRKMTVREEQKGADSAIQQITYKISIMLSSDSKSEIEGVRWILIRRSVVGILFMAIVTLGTIRYATYVSHERQREQDRKKKEAEELRRDGGKNDRTSAPDAAAILAAN</sequence>
<feature type="transmembrane region" description="Helical" evidence="9">
    <location>
        <begin position="191"/>
        <end position="212"/>
    </location>
</feature>
<dbReference type="Pfam" id="PF07798">
    <property type="entry name" value="CCDC90-like"/>
    <property type="match status" value="1"/>
</dbReference>
<dbReference type="AlphaFoldDB" id="A0A2T3ZNC5"/>
<dbReference type="GO" id="GO:0005739">
    <property type="term" value="C:mitochondrion"/>
    <property type="evidence" value="ECO:0007669"/>
    <property type="project" value="UniProtKB-SubCell"/>
</dbReference>
<name>A0A2T3ZNC5_TRIA4</name>
<evidence type="ECO:0000256" key="1">
    <source>
        <dbReference type="ARBA" id="ARBA00004173"/>
    </source>
</evidence>
<evidence type="ECO:0000256" key="7">
    <source>
        <dbReference type="ARBA" id="ARBA00023136"/>
    </source>
</evidence>
<evidence type="ECO:0000256" key="3">
    <source>
        <dbReference type="ARBA" id="ARBA00022692"/>
    </source>
</evidence>
<gene>
    <name evidence="10" type="ORF">M441DRAFT_126659</name>
</gene>
<feature type="compositionally biased region" description="Basic and acidic residues" evidence="8">
    <location>
        <begin position="213"/>
        <end position="240"/>
    </location>
</feature>
<organism evidence="10 11">
    <name type="scientific">Trichoderma asperellum (strain ATCC 204424 / CBS 433.97 / NBRC 101777)</name>
    <dbReference type="NCBI Taxonomy" id="1042311"/>
    <lineage>
        <taxon>Eukaryota</taxon>
        <taxon>Fungi</taxon>
        <taxon>Dikarya</taxon>
        <taxon>Ascomycota</taxon>
        <taxon>Pezizomycotina</taxon>
        <taxon>Sordariomycetes</taxon>
        <taxon>Hypocreomycetidae</taxon>
        <taxon>Hypocreales</taxon>
        <taxon>Hypocreaceae</taxon>
        <taxon>Trichoderma</taxon>
    </lineage>
</organism>
<dbReference type="Gene3D" id="1.20.5.340">
    <property type="match status" value="1"/>
</dbReference>
<evidence type="ECO:0000256" key="8">
    <source>
        <dbReference type="SAM" id="MobiDB-lite"/>
    </source>
</evidence>
<dbReference type="PANTHER" id="PTHR14360:SF12">
    <property type="entry name" value="MOZ PROTEIN REPRESENTS A CHROMATIN-ASSOCIATED ACETYLTRANSFERASE"/>
    <property type="match status" value="1"/>
</dbReference>
<dbReference type="Proteomes" id="UP000240493">
    <property type="component" value="Unassembled WGS sequence"/>
</dbReference>
<evidence type="ECO:0000313" key="11">
    <source>
        <dbReference type="Proteomes" id="UP000240493"/>
    </source>
</evidence>
<dbReference type="EMBL" id="KZ679256">
    <property type="protein sequence ID" value="PTB46291.1"/>
    <property type="molecule type" value="Genomic_DNA"/>
</dbReference>
<dbReference type="GO" id="GO:0016020">
    <property type="term" value="C:membrane"/>
    <property type="evidence" value="ECO:0007669"/>
    <property type="project" value="UniProtKB-SubCell"/>
</dbReference>
<dbReference type="InterPro" id="IPR024461">
    <property type="entry name" value="CCDC90-like"/>
</dbReference>
<dbReference type="STRING" id="1042311.A0A2T3ZNC5"/>
<feature type="region of interest" description="Disordered" evidence="8">
    <location>
        <begin position="213"/>
        <end position="251"/>
    </location>
</feature>
<evidence type="ECO:0008006" key="12">
    <source>
        <dbReference type="Google" id="ProtNLM"/>
    </source>
</evidence>
<protein>
    <recommendedName>
        <fullName evidence="12">MOZ protein represents a chromatin-associated acetyltransferase</fullName>
    </recommendedName>
</protein>
<evidence type="ECO:0000256" key="4">
    <source>
        <dbReference type="ARBA" id="ARBA00022989"/>
    </source>
</evidence>
<keyword evidence="11" id="KW-1185">Reference proteome</keyword>
<evidence type="ECO:0000256" key="2">
    <source>
        <dbReference type="ARBA" id="ARBA00004370"/>
    </source>
</evidence>
<comment type="subcellular location">
    <subcellularLocation>
        <location evidence="2">Membrane</location>
    </subcellularLocation>
    <subcellularLocation>
        <location evidence="1">Mitochondrion</location>
    </subcellularLocation>
</comment>
<dbReference type="PANTHER" id="PTHR14360">
    <property type="entry name" value="PROTEIN FMP32, MITOCHONDRIAL"/>
    <property type="match status" value="1"/>
</dbReference>
<evidence type="ECO:0000256" key="5">
    <source>
        <dbReference type="ARBA" id="ARBA00023054"/>
    </source>
</evidence>
<keyword evidence="3 9" id="KW-0812">Transmembrane</keyword>
<keyword evidence="7 9" id="KW-0472">Membrane</keyword>
<accession>A0A2T3ZNC5</accession>
<evidence type="ECO:0000313" key="10">
    <source>
        <dbReference type="EMBL" id="PTB46291.1"/>
    </source>
</evidence>
<evidence type="ECO:0000256" key="6">
    <source>
        <dbReference type="ARBA" id="ARBA00023128"/>
    </source>
</evidence>
<proteinExistence type="predicted"/>
<evidence type="ECO:0000256" key="9">
    <source>
        <dbReference type="SAM" id="Phobius"/>
    </source>
</evidence>
<keyword evidence="5" id="KW-0175">Coiled coil</keyword>
<keyword evidence="6" id="KW-0496">Mitochondrion</keyword>
<reference evidence="10 11" key="1">
    <citation type="submission" date="2016-07" db="EMBL/GenBank/DDBJ databases">
        <title>Multiple horizontal gene transfer events from other fungi enriched the ability of initially mycotrophic Trichoderma (Ascomycota) to feed on dead plant biomass.</title>
        <authorList>
            <consortium name="DOE Joint Genome Institute"/>
            <person name="Aerts A."/>
            <person name="Atanasova L."/>
            <person name="Chenthamara K."/>
            <person name="Zhang J."/>
            <person name="Grujic M."/>
            <person name="Henrissat B."/>
            <person name="Kuo A."/>
            <person name="Salamov A."/>
            <person name="Lipzen A."/>
            <person name="Labutti K."/>
            <person name="Barry K."/>
            <person name="Miao Y."/>
            <person name="Rahimi M.J."/>
            <person name="Shen Q."/>
            <person name="Grigoriev I.V."/>
            <person name="Kubicek C.P."/>
            <person name="Druzhinina I.S."/>
        </authorList>
    </citation>
    <scope>NUCLEOTIDE SEQUENCE [LARGE SCALE GENOMIC DNA]</scope>
    <source>
        <strain evidence="10 11">CBS 433.97</strain>
    </source>
</reference>